<name>A0A1X0P5N1_9TRYP</name>
<dbReference type="SMART" id="SM01389">
    <property type="entry name" value="Spt4"/>
    <property type="match status" value="1"/>
</dbReference>
<comment type="caution">
    <text evidence="7">The sequence shown here is derived from an EMBL/GenBank/DDBJ whole genome shotgun (WGS) entry which is preliminary data.</text>
</comment>
<dbReference type="AlphaFoldDB" id="A0A1X0P5N1"/>
<dbReference type="STRING" id="67003.A0A1X0P5N1"/>
<dbReference type="InterPro" id="IPR022800">
    <property type="entry name" value="Spt4/RpoE2_Znf"/>
</dbReference>
<dbReference type="InterPro" id="IPR009287">
    <property type="entry name" value="Spt4"/>
</dbReference>
<feature type="compositionally biased region" description="Acidic residues" evidence="5">
    <location>
        <begin position="97"/>
        <end position="135"/>
    </location>
</feature>
<dbReference type="EMBL" id="NBCO01000004">
    <property type="protein sequence ID" value="ORC92237.1"/>
    <property type="molecule type" value="Genomic_DNA"/>
</dbReference>
<proteinExistence type="inferred from homology"/>
<dbReference type="VEuPathDB" id="TriTrypDB:TM35_000044510"/>
<dbReference type="GeneID" id="39982425"/>
<evidence type="ECO:0000256" key="5">
    <source>
        <dbReference type="SAM" id="MobiDB-lite"/>
    </source>
</evidence>
<dbReference type="InterPro" id="IPR029040">
    <property type="entry name" value="RPABC4/Spt4"/>
</dbReference>
<comment type="subcellular location">
    <subcellularLocation>
        <location evidence="1">Nucleus</location>
    </subcellularLocation>
</comment>
<comment type="similarity">
    <text evidence="2">Belongs to the SPT4 family.</text>
</comment>
<dbReference type="GO" id="GO:0140673">
    <property type="term" value="P:transcription elongation-coupled chromatin remodeling"/>
    <property type="evidence" value="ECO:0007669"/>
    <property type="project" value="InterPro"/>
</dbReference>
<feature type="compositionally biased region" description="Low complexity" evidence="5">
    <location>
        <begin position="1"/>
        <end position="11"/>
    </location>
</feature>
<dbReference type="Proteomes" id="UP000192257">
    <property type="component" value="Unassembled WGS sequence"/>
</dbReference>
<feature type="region of interest" description="Disordered" evidence="5">
    <location>
        <begin position="93"/>
        <end position="155"/>
    </location>
</feature>
<dbReference type="InterPro" id="IPR038510">
    <property type="entry name" value="Spt4_sf"/>
</dbReference>
<dbReference type="CDD" id="cd07973">
    <property type="entry name" value="Spt4"/>
    <property type="match status" value="1"/>
</dbReference>
<dbReference type="PANTHER" id="PTHR12882">
    <property type="entry name" value="SUPPRESSOR OF TY 4"/>
    <property type="match status" value="1"/>
</dbReference>
<sequence>MATPSPALTAEEPPPPLPVGDRDYRACRRCRLVLTAPQFLRDGCPVCGTAPPGREELHDVTTADFANFIGLIAPEKSWVARLIGRTNCPNGVFAAALDDDDDDDMGEEEEEEEGEEEDDEDEGNEPQQEEEEEGEEKMPRPPVMTDEELLAIKND</sequence>
<dbReference type="GO" id="GO:0000993">
    <property type="term" value="F:RNA polymerase II complex binding"/>
    <property type="evidence" value="ECO:0007669"/>
    <property type="project" value="TreeGrafter"/>
</dbReference>
<keyword evidence="4" id="KW-0539">Nucleus</keyword>
<gene>
    <name evidence="7" type="ORF">TM35_000044510</name>
</gene>
<dbReference type="Pfam" id="PF06093">
    <property type="entry name" value="Spt4"/>
    <property type="match status" value="1"/>
</dbReference>
<dbReference type="GO" id="GO:0008270">
    <property type="term" value="F:zinc ion binding"/>
    <property type="evidence" value="ECO:0007669"/>
    <property type="project" value="InterPro"/>
</dbReference>
<dbReference type="RefSeq" id="XP_028886303.1">
    <property type="nucleotide sequence ID" value="XM_029022645.1"/>
</dbReference>
<evidence type="ECO:0000256" key="4">
    <source>
        <dbReference type="ARBA" id="ARBA00023242"/>
    </source>
</evidence>
<organism evidence="7 8">
    <name type="scientific">Trypanosoma theileri</name>
    <dbReference type="NCBI Taxonomy" id="67003"/>
    <lineage>
        <taxon>Eukaryota</taxon>
        <taxon>Discoba</taxon>
        <taxon>Euglenozoa</taxon>
        <taxon>Kinetoplastea</taxon>
        <taxon>Metakinetoplastina</taxon>
        <taxon>Trypanosomatida</taxon>
        <taxon>Trypanosomatidae</taxon>
        <taxon>Trypanosoma</taxon>
    </lineage>
</organism>
<feature type="region of interest" description="Disordered" evidence="5">
    <location>
        <begin position="1"/>
        <end position="20"/>
    </location>
</feature>
<keyword evidence="3" id="KW-0804">Transcription</keyword>
<protein>
    <recommendedName>
        <fullName evidence="6">Spt4/RpoE2 zinc finger domain-containing protein</fullName>
    </recommendedName>
</protein>
<evidence type="ECO:0000256" key="1">
    <source>
        <dbReference type="ARBA" id="ARBA00004123"/>
    </source>
</evidence>
<evidence type="ECO:0000256" key="2">
    <source>
        <dbReference type="ARBA" id="ARBA00010464"/>
    </source>
</evidence>
<dbReference type="SUPFAM" id="SSF63393">
    <property type="entry name" value="RNA polymerase subunits"/>
    <property type="match status" value="1"/>
</dbReference>
<dbReference type="GO" id="GO:0032044">
    <property type="term" value="C:DSIF complex"/>
    <property type="evidence" value="ECO:0007669"/>
    <property type="project" value="TreeGrafter"/>
</dbReference>
<evidence type="ECO:0000313" key="8">
    <source>
        <dbReference type="Proteomes" id="UP000192257"/>
    </source>
</evidence>
<evidence type="ECO:0000259" key="6">
    <source>
        <dbReference type="SMART" id="SM01389"/>
    </source>
</evidence>
<accession>A0A1X0P5N1</accession>
<keyword evidence="8" id="KW-1185">Reference proteome</keyword>
<reference evidence="7 8" key="1">
    <citation type="submission" date="2017-03" db="EMBL/GenBank/DDBJ databases">
        <title>An alternative strategy for trypanosome survival in the mammalian bloodstream revealed through genome and transcriptome analysis of the ubiquitous bovine parasite Trypanosoma (Megatrypanum) theileri.</title>
        <authorList>
            <person name="Kelly S."/>
            <person name="Ivens A."/>
            <person name="Mott A."/>
            <person name="O'Neill E."/>
            <person name="Emms D."/>
            <person name="Macleod O."/>
            <person name="Voorheis P."/>
            <person name="Matthews J."/>
            <person name="Matthews K."/>
            <person name="Carrington M."/>
        </authorList>
    </citation>
    <scope>NUCLEOTIDE SEQUENCE [LARGE SCALE GENOMIC DNA]</scope>
    <source>
        <strain evidence="7">Edinburgh</strain>
    </source>
</reference>
<dbReference type="PANTHER" id="PTHR12882:SF1">
    <property type="entry name" value="TRANSCRIPTION ELONGATION FACTOR SPT4"/>
    <property type="match status" value="1"/>
</dbReference>
<evidence type="ECO:0000313" key="7">
    <source>
        <dbReference type="EMBL" id="ORC92237.1"/>
    </source>
</evidence>
<dbReference type="OrthoDB" id="248751at2759"/>
<dbReference type="GO" id="GO:0006355">
    <property type="term" value="P:regulation of DNA-templated transcription"/>
    <property type="evidence" value="ECO:0007669"/>
    <property type="project" value="InterPro"/>
</dbReference>
<feature type="domain" description="Spt4/RpoE2 zinc finger" evidence="6">
    <location>
        <begin position="24"/>
        <end position="98"/>
    </location>
</feature>
<evidence type="ECO:0000256" key="3">
    <source>
        <dbReference type="ARBA" id="ARBA00023163"/>
    </source>
</evidence>
<dbReference type="Gene3D" id="3.30.40.210">
    <property type="match status" value="1"/>
</dbReference>